<protein>
    <submittedName>
        <fullName evidence="2">Uncharacterized protein</fullName>
    </submittedName>
</protein>
<keyword evidence="3" id="KW-1185">Reference proteome</keyword>
<gene>
    <name evidence="2" type="ORF">CC78DRAFT_582549</name>
</gene>
<dbReference type="Proteomes" id="UP000800093">
    <property type="component" value="Unassembled WGS sequence"/>
</dbReference>
<reference evidence="3" key="1">
    <citation type="journal article" date="2020" name="Stud. Mycol.">
        <title>101 Dothideomycetes genomes: A test case for predicting lifestyles and emergence of pathogens.</title>
        <authorList>
            <person name="Haridas S."/>
            <person name="Albert R."/>
            <person name="Binder M."/>
            <person name="Bloem J."/>
            <person name="LaButti K."/>
            <person name="Salamov A."/>
            <person name="Andreopoulos B."/>
            <person name="Baker S."/>
            <person name="Barry K."/>
            <person name="Bills G."/>
            <person name="Bluhm B."/>
            <person name="Cannon C."/>
            <person name="Castanera R."/>
            <person name="Culley D."/>
            <person name="Daum C."/>
            <person name="Ezra D."/>
            <person name="Gonzalez J."/>
            <person name="Henrissat B."/>
            <person name="Kuo A."/>
            <person name="Liang C."/>
            <person name="Lipzen A."/>
            <person name="Lutzoni F."/>
            <person name="Magnuson J."/>
            <person name="Mondo S."/>
            <person name="Nolan M."/>
            <person name="Ohm R."/>
            <person name="Pangilinan J."/>
            <person name="Park H.-J."/>
            <person name="Ramirez L."/>
            <person name="Alfaro M."/>
            <person name="Sun H."/>
            <person name="Tritt A."/>
            <person name="Yoshinaga Y."/>
            <person name="Zwiers L.-H."/>
            <person name="Turgeon B."/>
            <person name="Goodwin S."/>
            <person name="Spatafora J."/>
            <person name="Crous P."/>
            <person name="Grigoriev I."/>
        </authorList>
    </citation>
    <scope>NUCLEOTIDE SEQUENCE [LARGE SCALE GENOMIC DNA]</scope>
    <source>
        <strain evidence="3">CBS 304.66</strain>
    </source>
</reference>
<organism evidence="2 3">
    <name type="scientific">Lojkania enalia</name>
    <dbReference type="NCBI Taxonomy" id="147567"/>
    <lineage>
        <taxon>Eukaryota</taxon>
        <taxon>Fungi</taxon>
        <taxon>Dikarya</taxon>
        <taxon>Ascomycota</taxon>
        <taxon>Pezizomycotina</taxon>
        <taxon>Dothideomycetes</taxon>
        <taxon>Pleosporomycetidae</taxon>
        <taxon>Pleosporales</taxon>
        <taxon>Pleosporales incertae sedis</taxon>
        <taxon>Lojkania</taxon>
    </lineage>
</organism>
<evidence type="ECO:0000313" key="3">
    <source>
        <dbReference type="Proteomes" id="UP000800093"/>
    </source>
</evidence>
<accession>A0A9P4K9D3</accession>
<sequence>MKNEARSARATATQKPQGLHAVESRQDAMTAATVPQQTSASCRCCGLYSGRLVLGTCASELGSFLSREHGTDGSRVVQETSHVLRRLKIAAWHREGQAAISTLSPDKGIDKQTTAADSAPVRSPGRVALLRPISANKYTSPAALPRSKHRQLYRSPLQLVAFALRRSSRPNSLHTHILHVHAP</sequence>
<evidence type="ECO:0000313" key="2">
    <source>
        <dbReference type="EMBL" id="KAF2262435.1"/>
    </source>
</evidence>
<name>A0A9P4K9D3_9PLEO</name>
<proteinExistence type="predicted"/>
<comment type="caution">
    <text evidence="2">The sequence shown here is derived from an EMBL/GenBank/DDBJ whole genome shotgun (WGS) entry which is preliminary data.</text>
</comment>
<feature type="region of interest" description="Disordered" evidence="1">
    <location>
        <begin position="1"/>
        <end position="26"/>
    </location>
</feature>
<dbReference type="AlphaFoldDB" id="A0A9P4K9D3"/>
<dbReference type="EMBL" id="ML986640">
    <property type="protein sequence ID" value="KAF2262435.1"/>
    <property type="molecule type" value="Genomic_DNA"/>
</dbReference>
<evidence type="ECO:0000256" key="1">
    <source>
        <dbReference type="SAM" id="MobiDB-lite"/>
    </source>
</evidence>